<evidence type="ECO:0000313" key="2">
    <source>
        <dbReference type="EMBL" id="GGN21699.1"/>
    </source>
</evidence>
<reference evidence="2" key="1">
    <citation type="journal article" date="2014" name="Int. J. Syst. Evol. Microbiol.">
        <title>Complete genome sequence of Corynebacterium casei LMG S-19264T (=DSM 44701T), isolated from a smear-ripened cheese.</title>
        <authorList>
            <consortium name="US DOE Joint Genome Institute (JGI-PGF)"/>
            <person name="Walter F."/>
            <person name="Albersmeier A."/>
            <person name="Kalinowski J."/>
            <person name="Ruckert C."/>
        </authorList>
    </citation>
    <scope>NUCLEOTIDE SEQUENCE</scope>
    <source>
        <strain evidence="2">CGMCC 4.7110</strain>
    </source>
</reference>
<dbReference type="SUPFAM" id="SSF52540">
    <property type="entry name" value="P-loop containing nucleoside triphosphate hydrolases"/>
    <property type="match status" value="1"/>
</dbReference>
<evidence type="ECO:0000313" key="3">
    <source>
        <dbReference type="Proteomes" id="UP000653411"/>
    </source>
</evidence>
<dbReference type="Gene3D" id="3.40.50.300">
    <property type="entry name" value="P-loop containing nucleotide triphosphate hydrolases"/>
    <property type="match status" value="1"/>
</dbReference>
<keyword evidence="1" id="KW-0315">Glutamine amidotransferase</keyword>
<dbReference type="InterPro" id="IPR027417">
    <property type="entry name" value="P-loop_NTPase"/>
</dbReference>
<dbReference type="EMBL" id="BMML01000012">
    <property type="protein sequence ID" value="GGN21699.1"/>
    <property type="molecule type" value="Genomic_DNA"/>
</dbReference>
<keyword evidence="3" id="KW-1185">Reference proteome</keyword>
<name>A0A917XFU4_9ACTN</name>
<proteinExistence type="predicted"/>
<protein>
    <submittedName>
        <fullName evidence="2">Uncharacterized protein</fullName>
    </submittedName>
</protein>
<dbReference type="PANTHER" id="PTHR21343">
    <property type="entry name" value="DETHIOBIOTIN SYNTHETASE"/>
    <property type="match status" value="1"/>
</dbReference>
<reference evidence="2" key="2">
    <citation type="submission" date="2020-09" db="EMBL/GenBank/DDBJ databases">
        <authorList>
            <person name="Sun Q."/>
            <person name="Zhou Y."/>
        </authorList>
    </citation>
    <scope>NUCLEOTIDE SEQUENCE</scope>
    <source>
        <strain evidence="2">CGMCC 4.7110</strain>
    </source>
</reference>
<dbReference type="PANTHER" id="PTHR21343:SF9">
    <property type="entry name" value="LIPID II ISOGLUTAMINYL SYNTHASE (GLUTAMINE-HYDROLYZING) SUBUNIT GATD"/>
    <property type="match status" value="1"/>
</dbReference>
<organism evidence="2 3">
    <name type="scientific">Streptomyces fuscichromogenes</name>
    <dbReference type="NCBI Taxonomy" id="1324013"/>
    <lineage>
        <taxon>Bacteria</taxon>
        <taxon>Bacillati</taxon>
        <taxon>Actinomycetota</taxon>
        <taxon>Actinomycetes</taxon>
        <taxon>Kitasatosporales</taxon>
        <taxon>Streptomycetaceae</taxon>
        <taxon>Streptomyces</taxon>
    </lineage>
</organism>
<evidence type="ECO:0000256" key="1">
    <source>
        <dbReference type="ARBA" id="ARBA00022962"/>
    </source>
</evidence>
<comment type="caution">
    <text evidence="2">The sequence shown here is derived from an EMBL/GenBank/DDBJ whole genome shotgun (WGS) entry which is preliminary data.</text>
</comment>
<dbReference type="AlphaFoldDB" id="A0A917XFU4"/>
<sequence>MERTESISFGGHGLTVLGMGAGVGKTGVSIGILRTLLRRGTACAPFKAVAVVAPDEPAGRSLPPWRRGVVQSCAAAGVVPEWWHNPVLVDLATPGAPDGDLYVRGRLLGRAAVTGADSLDLTSLPDRLRRLCQEAVEDGFQRLTARRAGPWLLVEGAAGAGDLPAAADLANQLLPERAGLPVLVVADARNADPVALTRLRDRLTPGLRRLLLGLVLNRVADGPAADALTVRLAGATGLPVLARIAETPAPTGYDGSPERLDVMCDYRADGVGASGLTRLLDVPPLAKAPR</sequence>
<accession>A0A917XFU4</accession>
<dbReference type="Proteomes" id="UP000653411">
    <property type="component" value="Unassembled WGS sequence"/>
</dbReference>
<gene>
    <name evidence="2" type="ORF">GCM10011578_053020</name>
</gene>